<name>A0A2W7NAU0_9RHOB</name>
<evidence type="ECO:0000313" key="4">
    <source>
        <dbReference type="EMBL" id="PZX15217.1"/>
    </source>
</evidence>
<dbReference type="SUPFAM" id="SSF47090">
    <property type="entry name" value="PGBD-like"/>
    <property type="match status" value="1"/>
</dbReference>
<dbReference type="PANTHER" id="PTHR43019">
    <property type="entry name" value="SERINE ENDOPROTEASE DEGS"/>
    <property type="match status" value="1"/>
</dbReference>
<evidence type="ECO:0000256" key="1">
    <source>
        <dbReference type="SAM" id="MobiDB-lite"/>
    </source>
</evidence>
<feature type="region of interest" description="Disordered" evidence="1">
    <location>
        <begin position="105"/>
        <end position="148"/>
    </location>
</feature>
<dbReference type="RefSeq" id="WP_111537654.1">
    <property type="nucleotide sequence ID" value="NZ_QKZL01000010.1"/>
</dbReference>
<dbReference type="OrthoDB" id="6810892at2"/>
<reference evidence="4 5" key="1">
    <citation type="submission" date="2018-06" db="EMBL/GenBank/DDBJ databases">
        <title>Genomic Encyclopedia of Archaeal and Bacterial Type Strains, Phase II (KMG-II): from individual species to whole genera.</title>
        <authorList>
            <person name="Goeker M."/>
        </authorList>
    </citation>
    <scope>NUCLEOTIDE SEQUENCE [LARGE SCALE GENOMIC DNA]</scope>
    <source>
        <strain evidence="4 5">DSM 22009</strain>
    </source>
</reference>
<keyword evidence="5" id="KW-1185">Reference proteome</keyword>
<dbReference type="Proteomes" id="UP000248916">
    <property type="component" value="Unassembled WGS sequence"/>
</dbReference>
<proteinExistence type="predicted"/>
<dbReference type="InterPro" id="IPR007730">
    <property type="entry name" value="SPOR-like_dom"/>
</dbReference>
<sequence>MRHLIVATLACILAIASQPAAAQDNYWLQIAARPSAAEATRDAENYAARLDGVRGFRIGSGRWHAIVIGPFGRAEAERRRRDLITRGLVPRDAFVTDGESFRASFFSSGSDRPSPAVIEPPRRNATEPGTQTPAEARRAERALSSEARREVQAALRSAGFYDGAIDGAFGPGTRRAMAAWQRANDHAETGVLTTTERTALLRAHRAILEGLGMARIRDDEAGIALDMPTERLAFERYEAPFAHYPARAEDDTARLLLISRPGDRTTLRGLYDVLQSLEIVPPDGARSLRGDAFTIEGRSAQILSHTEARLADGAIKGFTLVWPADEETQWRRVVAEMQASFSAIPGVVLAEDAGFAGEAQSIDLLAGLAIRQPDIERTGFYVTADGRVLTSADAVAGCRRITLDDGVEARAEAVDPGAGLALLSPLEPLAPRARAAFRRSVPRLGTEILAAGFPFGGALPAPSLTEGRLADLRGLDGEEDVHRFDLGIRPGDAGGPILDPAGAVLGVLLPRPGAAERRLPPGVAFAADVGAIEAFLTANGVQAQQATATAPLPAAQIETLAADLATPVGCWK</sequence>
<feature type="signal peptide" evidence="2">
    <location>
        <begin position="1"/>
        <end position="22"/>
    </location>
</feature>
<keyword evidence="2" id="KW-0732">Signal</keyword>
<feature type="chain" id="PRO_5016072852" evidence="2">
    <location>
        <begin position="23"/>
        <end position="572"/>
    </location>
</feature>
<dbReference type="GO" id="GO:0042834">
    <property type="term" value="F:peptidoglycan binding"/>
    <property type="evidence" value="ECO:0007669"/>
    <property type="project" value="InterPro"/>
</dbReference>
<dbReference type="SUPFAM" id="SSF50494">
    <property type="entry name" value="Trypsin-like serine proteases"/>
    <property type="match status" value="1"/>
</dbReference>
<organism evidence="4 5">
    <name type="scientific">Palleronia aestuarii</name>
    <dbReference type="NCBI Taxonomy" id="568105"/>
    <lineage>
        <taxon>Bacteria</taxon>
        <taxon>Pseudomonadati</taxon>
        <taxon>Pseudomonadota</taxon>
        <taxon>Alphaproteobacteria</taxon>
        <taxon>Rhodobacterales</taxon>
        <taxon>Roseobacteraceae</taxon>
        <taxon>Palleronia</taxon>
    </lineage>
</organism>
<dbReference type="SUPFAM" id="SSF110997">
    <property type="entry name" value="Sporulation related repeat"/>
    <property type="match status" value="1"/>
</dbReference>
<dbReference type="EMBL" id="QKZL01000010">
    <property type="protein sequence ID" value="PZX15217.1"/>
    <property type="molecule type" value="Genomic_DNA"/>
</dbReference>
<dbReference type="InterPro" id="IPR036680">
    <property type="entry name" value="SPOR-like_sf"/>
</dbReference>
<dbReference type="AlphaFoldDB" id="A0A2W7NAU0"/>
<dbReference type="Gene3D" id="1.10.101.10">
    <property type="entry name" value="PGBD-like superfamily/PGBD"/>
    <property type="match status" value="1"/>
</dbReference>
<feature type="domain" description="SPOR" evidence="3">
    <location>
        <begin position="20"/>
        <end position="97"/>
    </location>
</feature>
<accession>A0A2W7NAU0</accession>
<dbReference type="InterPro" id="IPR036366">
    <property type="entry name" value="PGBDSf"/>
</dbReference>
<evidence type="ECO:0000259" key="3">
    <source>
        <dbReference type="PROSITE" id="PS51724"/>
    </source>
</evidence>
<dbReference type="Gene3D" id="2.40.10.120">
    <property type="match status" value="1"/>
</dbReference>
<dbReference type="PANTHER" id="PTHR43019:SF23">
    <property type="entry name" value="PROTEASE DO-LIKE 5, CHLOROPLASTIC"/>
    <property type="match status" value="1"/>
</dbReference>
<comment type="caution">
    <text evidence="4">The sequence shown here is derived from an EMBL/GenBank/DDBJ whole genome shotgun (WGS) entry which is preliminary data.</text>
</comment>
<gene>
    <name evidence="4" type="ORF">LX81_02520</name>
</gene>
<dbReference type="InterPro" id="IPR002477">
    <property type="entry name" value="Peptidoglycan-bd-like"/>
</dbReference>
<dbReference type="Pfam" id="PF13365">
    <property type="entry name" value="Trypsin_2"/>
    <property type="match status" value="1"/>
</dbReference>
<dbReference type="Pfam" id="PF01471">
    <property type="entry name" value="PG_binding_1"/>
    <property type="match status" value="1"/>
</dbReference>
<feature type="compositionally biased region" description="Basic and acidic residues" evidence="1">
    <location>
        <begin position="135"/>
        <end position="148"/>
    </location>
</feature>
<dbReference type="InterPro" id="IPR009003">
    <property type="entry name" value="Peptidase_S1_PA"/>
</dbReference>
<dbReference type="PROSITE" id="PS51724">
    <property type="entry name" value="SPOR"/>
    <property type="match status" value="1"/>
</dbReference>
<evidence type="ECO:0000256" key="2">
    <source>
        <dbReference type="SAM" id="SignalP"/>
    </source>
</evidence>
<evidence type="ECO:0000313" key="5">
    <source>
        <dbReference type="Proteomes" id="UP000248916"/>
    </source>
</evidence>
<dbReference type="InterPro" id="IPR036365">
    <property type="entry name" value="PGBD-like_sf"/>
</dbReference>
<protein>
    <submittedName>
        <fullName evidence="4">Sporulation related protein</fullName>
    </submittedName>
</protein>